<dbReference type="SUPFAM" id="SSF53822">
    <property type="entry name" value="Periplasmic binding protein-like I"/>
    <property type="match status" value="1"/>
</dbReference>
<feature type="domain" description="Receptor ligand binding region" evidence="5">
    <location>
        <begin position="50"/>
        <end position="199"/>
    </location>
</feature>
<accession>A0A8X6T3Q8</accession>
<dbReference type="OrthoDB" id="6511852at2759"/>
<evidence type="ECO:0000256" key="4">
    <source>
        <dbReference type="ARBA" id="ARBA00023136"/>
    </source>
</evidence>
<evidence type="ECO:0000256" key="1">
    <source>
        <dbReference type="ARBA" id="ARBA00004370"/>
    </source>
</evidence>
<dbReference type="EMBL" id="BMAW01000977">
    <property type="protein sequence ID" value="GFS71797.1"/>
    <property type="molecule type" value="Genomic_DNA"/>
</dbReference>
<reference evidence="6" key="1">
    <citation type="submission" date="2020-08" db="EMBL/GenBank/DDBJ databases">
        <title>Multicomponent nature underlies the extraordinary mechanical properties of spider dragline silk.</title>
        <authorList>
            <person name="Kono N."/>
            <person name="Nakamura H."/>
            <person name="Mori M."/>
            <person name="Yoshida Y."/>
            <person name="Ohtoshi R."/>
            <person name="Malay A.D."/>
            <person name="Moran D.A.P."/>
            <person name="Tomita M."/>
            <person name="Numata K."/>
            <person name="Arakawa K."/>
        </authorList>
    </citation>
    <scope>NUCLEOTIDE SEQUENCE</scope>
</reference>
<protein>
    <submittedName>
        <fullName evidence="6">Glutamate receptor ionotropic, kainate 2</fullName>
    </submittedName>
</protein>
<gene>
    <name evidence="6" type="primary">Grik2_0</name>
    <name evidence="6" type="ORF">NPIL_87021</name>
</gene>
<dbReference type="Gene3D" id="3.40.50.2300">
    <property type="match status" value="2"/>
</dbReference>
<dbReference type="InterPro" id="IPR001828">
    <property type="entry name" value="ANF_lig-bd_rcpt"/>
</dbReference>
<proteinExistence type="predicted"/>
<name>A0A8X6T3Q8_NEPPI</name>
<organism evidence="6 7">
    <name type="scientific">Nephila pilipes</name>
    <name type="common">Giant wood spider</name>
    <name type="synonym">Nephila maculata</name>
    <dbReference type="NCBI Taxonomy" id="299642"/>
    <lineage>
        <taxon>Eukaryota</taxon>
        <taxon>Metazoa</taxon>
        <taxon>Ecdysozoa</taxon>
        <taxon>Arthropoda</taxon>
        <taxon>Chelicerata</taxon>
        <taxon>Arachnida</taxon>
        <taxon>Araneae</taxon>
        <taxon>Araneomorphae</taxon>
        <taxon>Entelegynae</taxon>
        <taxon>Araneoidea</taxon>
        <taxon>Nephilidae</taxon>
        <taxon>Nephila</taxon>
    </lineage>
</organism>
<keyword evidence="2" id="KW-0812">Transmembrane</keyword>
<evidence type="ECO:0000313" key="6">
    <source>
        <dbReference type="EMBL" id="GFS71797.1"/>
    </source>
</evidence>
<dbReference type="GO" id="GO:0016020">
    <property type="term" value="C:membrane"/>
    <property type="evidence" value="ECO:0007669"/>
    <property type="project" value="UniProtKB-SubCell"/>
</dbReference>
<keyword evidence="4" id="KW-0472">Membrane</keyword>
<comment type="caution">
    <text evidence="6">The sequence shown here is derived from an EMBL/GenBank/DDBJ whole genome shotgun (WGS) entry which is preliminary data.</text>
</comment>
<keyword evidence="6" id="KW-0675">Receptor</keyword>
<keyword evidence="3" id="KW-1133">Transmembrane helix</keyword>
<feature type="non-terminal residue" evidence="6">
    <location>
        <position position="241"/>
    </location>
</feature>
<keyword evidence="7" id="KW-1185">Reference proteome</keyword>
<dbReference type="Proteomes" id="UP000887013">
    <property type="component" value="Unassembled WGS sequence"/>
</dbReference>
<dbReference type="AlphaFoldDB" id="A0A8X6T3Q8"/>
<comment type="subcellular location">
    <subcellularLocation>
        <location evidence="1">Membrane</location>
    </subcellularLocation>
</comment>
<evidence type="ECO:0000256" key="2">
    <source>
        <dbReference type="ARBA" id="ARBA00022692"/>
    </source>
</evidence>
<evidence type="ECO:0000256" key="3">
    <source>
        <dbReference type="ARBA" id="ARBA00022989"/>
    </source>
</evidence>
<dbReference type="InterPro" id="IPR028082">
    <property type="entry name" value="Peripla_BP_I"/>
</dbReference>
<evidence type="ECO:0000313" key="7">
    <source>
        <dbReference type="Proteomes" id="UP000887013"/>
    </source>
</evidence>
<evidence type="ECO:0000259" key="5">
    <source>
        <dbReference type="Pfam" id="PF01094"/>
    </source>
</evidence>
<feature type="non-terminal residue" evidence="6">
    <location>
        <position position="1"/>
    </location>
</feature>
<dbReference type="Pfam" id="PF01094">
    <property type="entry name" value="ANF_receptor"/>
    <property type="match status" value="1"/>
</dbReference>
<sequence>FCPKVVGCGRNVAEIAAYLGTCVYNDGQSSLVSVAKKLDLLINKKMKMHFQILDKLRIKKAEKRDLHTIDLEDFQYSRANITGFKIVETESALYEELLNETNFRLLRWKADTVDSLSTTSAMLYDAVVLFSKALQDLDNGKYVEKFPIISCDDISKGTDGTSIINYMKSNKIRGLTGLVHFDGQGFRSSFSLDILQLSRQGLKKIGAILPGRYINITDIIEPEITNQYSLEHRKYVITTIL</sequence>